<dbReference type="Gene3D" id="2.170.130.10">
    <property type="entry name" value="TonB-dependent receptor, plug domain"/>
    <property type="match status" value="1"/>
</dbReference>
<name>A0A979G8S8_CHIPD</name>
<evidence type="ECO:0000256" key="1">
    <source>
        <dbReference type="ARBA" id="ARBA00004571"/>
    </source>
</evidence>
<proteinExistence type="inferred from homology"/>
<protein>
    <submittedName>
        <fullName evidence="9">TonB-dependent receptor plug</fullName>
    </submittedName>
</protein>
<dbReference type="PROSITE" id="PS52016">
    <property type="entry name" value="TONB_DEPENDENT_REC_3"/>
    <property type="match status" value="1"/>
</dbReference>
<keyword evidence="2 7" id="KW-0813">Transport</keyword>
<dbReference type="NCBIfam" id="TIGR04056">
    <property type="entry name" value="OMP_RagA_SusC"/>
    <property type="match status" value="1"/>
</dbReference>
<evidence type="ECO:0000313" key="10">
    <source>
        <dbReference type="Proteomes" id="UP000002215"/>
    </source>
</evidence>
<keyword evidence="6 7" id="KW-0998">Cell outer membrane</keyword>
<dbReference type="InterPro" id="IPR012910">
    <property type="entry name" value="Plug_dom"/>
</dbReference>
<dbReference type="InterPro" id="IPR023997">
    <property type="entry name" value="TonB-dep_OMP_SusC/RagA_CS"/>
</dbReference>
<dbReference type="EMBL" id="CP001699">
    <property type="protein sequence ID" value="ACU62773.1"/>
    <property type="molecule type" value="Genomic_DNA"/>
</dbReference>
<evidence type="ECO:0000313" key="9">
    <source>
        <dbReference type="EMBL" id="ACU62773.1"/>
    </source>
</evidence>
<dbReference type="Pfam" id="PF13715">
    <property type="entry name" value="CarbopepD_reg_2"/>
    <property type="match status" value="1"/>
</dbReference>
<reference evidence="9 10" key="2">
    <citation type="journal article" date="2010" name="Stand. Genomic Sci.">
        <title>Complete genome sequence of Chitinophaga pinensis type strain (UQM 2034).</title>
        <authorList>
            <person name="Glavina Del Rio T."/>
            <person name="Abt B."/>
            <person name="Spring S."/>
            <person name="Lapidus A."/>
            <person name="Nolan M."/>
            <person name="Tice H."/>
            <person name="Copeland A."/>
            <person name="Cheng J.F."/>
            <person name="Chen F."/>
            <person name="Bruce D."/>
            <person name="Goodwin L."/>
            <person name="Pitluck S."/>
            <person name="Ivanova N."/>
            <person name="Mavromatis K."/>
            <person name="Mikhailova N."/>
            <person name="Pati A."/>
            <person name="Chen A."/>
            <person name="Palaniappan K."/>
            <person name="Land M."/>
            <person name="Hauser L."/>
            <person name="Chang Y.J."/>
            <person name="Jeffries C.D."/>
            <person name="Chain P."/>
            <person name="Saunders E."/>
            <person name="Detter J.C."/>
            <person name="Brettin T."/>
            <person name="Rohde M."/>
            <person name="Goker M."/>
            <person name="Bristow J."/>
            <person name="Eisen J.A."/>
            <person name="Markowitz V."/>
            <person name="Hugenholtz P."/>
            <person name="Kyrpides N.C."/>
            <person name="Klenk H.P."/>
            <person name="Lucas S."/>
        </authorList>
    </citation>
    <scope>NUCLEOTIDE SEQUENCE [LARGE SCALE GENOMIC DNA]</scope>
    <source>
        <strain evidence="10">ATCC 43595 / DSM 2588 / LMG 13176 / NBRC 15968 / NCIMB 11800 / UQM 2034</strain>
    </source>
</reference>
<dbReference type="AlphaFoldDB" id="A0A979G8S8"/>
<comment type="similarity">
    <text evidence="7">Belongs to the TonB-dependent receptor family.</text>
</comment>
<dbReference type="Gene3D" id="2.60.40.1120">
    <property type="entry name" value="Carboxypeptidase-like, regulatory domain"/>
    <property type="match status" value="1"/>
</dbReference>
<evidence type="ECO:0000256" key="7">
    <source>
        <dbReference type="PROSITE-ProRule" id="PRU01360"/>
    </source>
</evidence>
<dbReference type="SUPFAM" id="SSF56935">
    <property type="entry name" value="Porins"/>
    <property type="match status" value="1"/>
</dbReference>
<dbReference type="NCBIfam" id="TIGR04057">
    <property type="entry name" value="SusC_RagA_signa"/>
    <property type="match status" value="1"/>
</dbReference>
<organism evidence="9 10">
    <name type="scientific">Chitinophaga pinensis (strain ATCC 43595 / DSM 2588 / LMG 13176 / NBRC 15968 / NCIMB 11800 / UQM 2034)</name>
    <dbReference type="NCBI Taxonomy" id="485918"/>
    <lineage>
        <taxon>Bacteria</taxon>
        <taxon>Pseudomonadati</taxon>
        <taxon>Bacteroidota</taxon>
        <taxon>Chitinophagia</taxon>
        <taxon>Chitinophagales</taxon>
        <taxon>Chitinophagaceae</taxon>
        <taxon>Chitinophaga</taxon>
    </lineage>
</organism>
<sequence>MPESRRHGNRLSTKILLVMKLTALLLTIAFMGASAKGVSQAVTFSGKNIPLEKTFETVRSQTGYHVFCDSRLLKEALPVNVNADNMPLTQFLDIIFRNQSLQYLIREQTIFVSKKTATNADPSKVLETANVVLVQGIVTDENKNPLYGATIKVKGTERSIINQQDGRFEIAVNIGDVLIVSFVGFQTQEVKISNSTDLTIVLKRATINIDEINVKVSTGYQTISKERATGAYNVITADELQDVPANNILERLEGKVPGVRFDIRFNKIQIRTINTYSINTAPLIVIDGFPLISASSGDQNLTALGSSQMSNGSVLSTLNPNDIEQITFLKDAVATSIWGSRGANGVIVIETKRGKKGAPTLNFSATIGTSKAPSFSKLRWMNSAEYVDLEREMYDKGFFTDNTQSPWYFPLQNNNPSEVIEWLFKVKRGTATQAEADAALAEIGTRNNQSQIRKYLLRSAVNQQYNLSVSGGGDNNTYYISGNFNKDLPIYHGNSAQNAIITGNFTNDLFNKTVKLRTGFNYQYAVNTANIAAVEALSQSLISLRPYDMLVDGNGQPIRRSITMRPETNDSLVKLGYLPFTYSAIDELNYSNTKNSINSIRLNTGLNVKLTNWMNFDVSGMYQRNINNMQTINEVNSYAGRTTVNTGTVISPTTHKPVYNVPYGGTYTLTDGNSWDYNLRGMLNVNYAFNAAHQLTAIAGSEIRQTYSRSYSSIRYGYDPDANSFATVNPTTPFMTMYGWASTLGSNQSGISEQRNRYLSYFGNAAYTYKNRYNLSGSMRFDDYTLLGLERSKRAKPFWSAGFKWTATGEEFMQSVTWMTNLGLRVTYGTGGSVPLGGTNVPIITLNATDPNTQLPIATIQNPANQQLGWELTRTGNIGMDAGVLNNRISGSIDVYRKKSSGILATFPFNPTYGWSSLSYNTGTMKSHGIETGITAKIIDKKDWGITSVFNFSYGKTEVTDSRFNTTLASTLVMSSNMVNGYPMGAMFVYRSAGLNPETGQTRIYDRNNKIIESTTNLTSAFDINDIKYVGQSTAPYHGGFFNTFRYKGFELDVQMTYYFGHKFLAPSINNYPQFSGEYYGIVGRQKDLANRWRKPGDEAFTDVPGLGNVNFNSITRYRYSDKLVRSADNIRLQQISLSYNFPNSMLPKRIFKSLTLSGSARNLGMIWAKNKEGYDPEYLNSSANYYSMPPVTSYLFNINASF</sequence>
<dbReference type="InterPro" id="IPR037066">
    <property type="entry name" value="Plug_dom_sf"/>
</dbReference>
<keyword evidence="4 7" id="KW-0812">Transmembrane</keyword>
<dbReference type="InterPro" id="IPR008969">
    <property type="entry name" value="CarboxyPept-like_regulatory"/>
</dbReference>
<gene>
    <name evidence="9" type="ordered locus">Cpin_5342</name>
</gene>
<dbReference type="GO" id="GO:0009279">
    <property type="term" value="C:cell outer membrane"/>
    <property type="evidence" value="ECO:0007669"/>
    <property type="project" value="UniProtKB-SubCell"/>
</dbReference>
<dbReference type="InterPro" id="IPR039426">
    <property type="entry name" value="TonB-dep_rcpt-like"/>
</dbReference>
<accession>A0A979G8S8</accession>
<dbReference type="Pfam" id="PF07715">
    <property type="entry name" value="Plug"/>
    <property type="match status" value="1"/>
</dbReference>
<dbReference type="SUPFAM" id="SSF49464">
    <property type="entry name" value="Carboxypeptidase regulatory domain-like"/>
    <property type="match status" value="1"/>
</dbReference>
<keyword evidence="3 7" id="KW-1134">Transmembrane beta strand</keyword>
<evidence type="ECO:0000256" key="6">
    <source>
        <dbReference type="ARBA" id="ARBA00023237"/>
    </source>
</evidence>
<dbReference type="KEGG" id="cpi:Cpin_5342"/>
<keyword evidence="9" id="KW-0675">Receptor</keyword>
<dbReference type="Gene3D" id="2.40.170.20">
    <property type="entry name" value="TonB-dependent receptor, beta-barrel domain"/>
    <property type="match status" value="1"/>
</dbReference>
<dbReference type="Proteomes" id="UP000002215">
    <property type="component" value="Chromosome"/>
</dbReference>
<dbReference type="InterPro" id="IPR036942">
    <property type="entry name" value="Beta-barrel_TonB_sf"/>
</dbReference>
<comment type="subcellular location">
    <subcellularLocation>
        <location evidence="1 7">Cell outer membrane</location>
        <topology evidence="1 7">Multi-pass membrane protein</topology>
    </subcellularLocation>
</comment>
<evidence type="ECO:0000256" key="4">
    <source>
        <dbReference type="ARBA" id="ARBA00022692"/>
    </source>
</evidence>
<evidence type="ECO:0000256" key="3">
    <source>
        <dbReference type="ARBA" id="ARBA00022452"/>
    </source>
</evidence>
<dbReference type="InterPro" id="IPR023996">
    <property type="entry name" value="TonB-dep_OMP_SusC/RagA"/>
</dbReference>
<evidence type="ECO:0000259" key="8">
    <source>
        <dbReference type="Pfam" id="PF07715"/>
    </source>
</evidence>
<keyword evidence="5 7" id="KW-0472">Membrane</keyword>
<feature type="domain" description="TonB-dependent receptor plug" evidence="8">
    <location>
        <begin position="225"/>
        <end position="346"/>
    </location>
</feature>
<evidence type="ECO:0000256" key="5">
    <source>
        <dbReference type="ARBA" id="ARBA00023136"/>
    </source>
</evidence>
<reference evidence="10" key="1">
    <citation type="submission" date="2009-08" db="EMBL/GenBank/DDBJ databases">
        <title>The complete genome of Chitinophaga pinensis DSM 2588.</title>
        <authorList>
            <consortium name="US DOE Joint Genome Institute (JGI-PGF)"/>
            <person name="Lucas S."/>
            <person name="Copeland A."/>
            <person name="Lapidus A."/>
            <person name="Glavina del Rio T."/>
            <person name="Dalin E."/>
            <person name="Tice H."/>
            <person name="Bruce D."/>
            <person name="Goodwin L."/>
            <person name="Pitluck S."/>
            <person name="Kyrpides N."/>
            <person name="Mavromatis K."/>
            <person name="Ivanova N."/>
            <person name="Mikhailova N."/>
            <person name="Sims D."/>
            <person name="Meinche L."/>
            <person name="Brettin T."/>
            <person name="Detter J.C."/>
            <person name="Han C."/>
            <person name="Larimer F."/>
            <person name="Land M."/>
            <person name="Hauser L."/>
            <person name="Markowitz V."/>
            <person name="Cheng J.-F."/>
            <person name="Hugenholtz P."/>
            <person name="Woyke T."/>
            <person name="Wu D."/>
            <person name="Spring S."/>
            <person name="Klenk H.-P."/>
            <person name="Eisen J.A."/>
        </authorList>
    </citation>
    <scope>NUCLEOTIDE SEQUENCE [LARGE SCALE GENOMIC DNA]</scope>
    <source>
        <strain evidence="10">ATCC 43595 / DSM 2588 / LMG 13176 / NBRC 15968 / NCIMB 11800 / UQM 2034</strain>
    </source>
</reference>
<evidence type="ECO:0000256" key="2">
    <source>
        <dbReference type="ARBA" id="ARBA00022448"/>
    </source>
</evidence>